<evidence type="ECO:0000313" key="1">
    <source>
        <dbReference type="EMBL" id="MDO6360746.1"/>
    </source>
</evidence>
<reference evidence="1" key="1">
    <citation type="submission" date="2023-07" db="EMBL/GenBank/DDBJ databases">
        <title>Whole Genome Sequencing of Colonoscopy isolates.</title>
        <authorList>
            <person name="Surve S.V."/>
            <person name="Valls R.A."/>
            <person name="Barrak K.E."/>
            <person name="Gardner T.B."/>
            <person name="O'Toole G.A."/>
        </authorList>
    </citation>
    <scope>NUCLEOTIDE SEQUENCE</scope>
    <source>
        <strain evidence="1">GP0003</strain>
    </source>
</reference>
<name>A0ABD4ZYZ6_9LACO</name>
<proteinExistence type="predicted"/>
<sequence length="90" mass="10367">MKIVDKTAAIEEHWDKGDVLKDKDGYKALIVQNDSKKYCLMDIDSNNTSNERYSTNDIDVYGNPCSSLEELYLNYYAKWHKVPSTLILGE</sequence>
<protein>
    <submittedName>
        <fullName evidence="1">Uncharacterized protein</fullName>
    </submittedName>
</protein>
<dbReference type="Proteomes" id="UP001169713">
    <property type="component" value="Unassembled WGS sequence"/>
</dbReference>
<dbReference type="RefSeq" id="WP_262333899.1">
    <property type="nucleotide sequence ID" value="NZ_JANZQG010000004.1"/>
</dbReference>
<dbReference type="EMBL" id="JAUONS010000001">
    <property type="protein sequence ID" value="MDO6360746.1"/>
    <property type="molecule type" value="Genomic_DNA"/>
</dbReference>
<organism evidence="1 2">
    <name type="scientific">Lactobacillus paragasseri</name>
    <dbReference type="NCBI Taxonomy" id="2107999"/>
    <lineage>
        <taxon>Bacteria</taxon>
        <taxon>Bacillati</taxon>
        <taxon>Bacillota</taxon>
        <taxon>Bacilli</taxon>
        <taxon>Lactobacillales</taxon>
        <taxon>Lactobacillaceae</taxon>
        <taxon>Lactobacillus</taxon>
    </lineage>
</organism>
<accession>A0ABD4ZYZ6</accession>
<comment type="caution">
    <text evidence="1">The sequence shown here is derived from an EMBL/GenBank/DDBJ whole genome shotgun (WGS) entry which is preliminary data.</text>
</comment>
<dbReference type="AlphaFoldDB" id="A0ABD4ZYZ6"/>
<gene>
    <name evidence="1" type="ORF">Q4436_01250</name>
</gene>
<evidence type="ECO:0000313" key="2">
    <source>
        <dbReference type="Proteomes" id="UP001169713"/>
    </source>
</evidence>